<dbReference type="EMBL" id="SKFG01000022">
    <property type="protein sequence ID" value="TCZ75214.1"/>
    <property type="molecule type" value="Genomic_DNA"/>
</dbReference>
<name>A0A4R4E697_9BACL</name>
<evidence type="ECO:0000256" key="1">
    <source>
        <dbReference type="ARBA" id="ARBA00022801"/>
    </source>
</evidence>
<feature type="domain" description="SLH" evidence="2">
    <location>
        <begin position="269"/>
        <end position="332"/>
    </location>
</feature>
<gene>
    <name evidence="3" type="ORF">E0485_18655</name>
</gene>
<accession>A0A4R4E697</accession>
<feature type="domain" description="SLH" evidence="2">
    <location>
        <begin position="335"/>
        <end position="388"/>
    </location>
</feature>
<keyword evidence="1" id="KW-0378">Hydrolase</keyword>
<dbReference type="Pfam" id="PF00395">
    <property type="entry name" value="SLH"/>
    <property type="match status" value="3"/>
</dbReference>
<keyword evidence="4" id="KW-1185">Reference proteome</keyword>
<dbReference type="SMART" id="SM00646">
    <property type="entry name" value="Ami_3"/>
    <property type="match status" value="1"/>
</dbReference>
<dbReference type="Proteomes" id="UP000295418">
    <property type="component" value="Unassembled WGS sequence"/>
</dbReference>
<dbReference type="OrthoDB" id="9763643at2"/>
<feature type="domain" description="SLH" evidence="2">
    <location>
        <begin position="205"/>
        <end position="267"/>
    </location>
</feature>
<dbReference type="InterPro" id="IPR050695">
    <property type="entry name" value="N-acetylmuramoyl_amidase_3"/>
</dbReference>
<organism evidence="3 4">
    <name type="scientific">Paenibacillus albiflavus</name>
    <dbReference type="NCBI Taxonomy" id="2545760"/>
    <lineage>
        <taxon>Bacteria</taxon>
        <taxon>Bacillati</taxon>
        <taxon>Bacillota</taxon>
        <taxon>Bacilli</taxon>
        <taxon>Bacillales</taxon>
        <taxon>Paenibacillaceae</taxon>
        <taxon>Paenibacillus</taxon>
    </lineage>
</organism>
<dbReference type="InterPro" id="IPR001119">
    <property type="entry name" value="SLH_dom"/>
</dbReference>
<dbReference type="PANTHER" id="PTHR30404">
    <property type="entry name" value="N-ACETYLMURAMOYL-L-ALANINE AMIDASE"/>
    <property type="match status" value="1"/>
</dbReference>
<dbReference type="SUPFAM" id="SSF53187">
    <property type="entry name" value="Zn-dependent exopeptidases"/>
    <property type="match status" value="1"/>
</dbReference>
<dbReference type="GO" id="GO:0008745">
    <property type="term" value="F:N-acetylmuramoyl-L-alanine amidase activity"/>
    <property type="evidence" value="ECO:0007669"/>
    <property type="project" value="InterPro"/>
</dbReference>
<protein>
    <submittedName>
        <fullName evidence="3">N-acetylmuramoyl-L-alanine amidase</fullName>
    </submittedName>
</protein>
<evidence type="ECO:0000259" key="2">
    <source>
        <dbReference type="PROSITE" id="PS51272"/>
    </source>
</evidence>
<dbReference type="PROSITE" id="PS51272">
    <property type="entry name" value="SLH"/>
    <property type="match status" value="3"/>
</dbReference>
<dbReference type="GO" id="GO:0009253">
    <property type="term" value="P:peptidoglycan catabolic process"/>
    <property type="evidence" value="ECO:0007669"/>
    <property type="project" value="InterPro"/>
</dbReference>
<sequence length="388" mass="43211">MVIALSLVSSSFAYATKVVIDPGHGGSDSGAIGVNGIQEKAINLDVSLKVRDLLNAAGIETAMSRTDDRYISLADRIAFSNRQDADLLVSIHSNSHTSSSANGGLILYYDSKYPQASYPASSEMIYYSPISKLFAQTVLDEYIGTTGLQNKGLMESSVYMVRKGTVPSILVETAFVSNWNDATILADESKRKQIAQGIANGIIKYTQIIFPDTVNHWARESILEMNKRGWLSGYRNYYQPNNPLTRAEFISLMNRVFDFDKLESIGTNESHVFPDLSQKHWAYQDVMKGAKLGLLQGYPDGTIRPDTPISRGETAYLFNLLIKASDNNTRTSDRFSDVPSDLWSAEAIYALYDAGIINGYNQNEFKPNYTMLRSEMAVLLDRYLKTQK</sequence>
<comment type="caution">
    <text evidence="3">The sequence shown here is derived from an EMBL/GenBank/DDBJ whole genome shotgun (WGS) entry which is preliminary data.</text>
</comment>
<reference evidence="3 4" key="1">
    <citation type="submission" date="2019-03" db="EMBL/GenBank/DDBJ databases">
        <authorList>
            <person name="Kim M.K.M."/>
        </authorList>
    </citation>
    <scope>NUCLEOTIDE SEQUENCE [LARGE SCALE GENOMIC DNA]</scope>
    <source>
        <strain evidence="3 4">18JY21-1</strain>
    </source>
</reference>
<dbReference type="Pfam" id="PF01520">
    <property type="entry name" value="Amidase_3"/>
    <property type="match status" value="1"/>
</dbReference>
<dbReference type="GO" id="GO:0030288">
    <property type="term" value="C:outer membrane-bounded periplasmic space"/>
    <property type="evidence" value="ECO:0007669"/>
    <property type="project" value="TreeGrafter"/>
</dbReference>
<dbReference type="CDD" id="cd02696">
    <property type="entry name" value="MurNAc-LAA"/>
    <property type="match status" value="1"/>
</dbReference>
<dbReference type="AlphaFoldDB" id="A0A4R4E697"/>
<evidence type="ECO:0000313" key="4">
    <source>
        <dbReference type="Proteomes" id="UP000295418"/>
    </source>
</evidence>
<proteinExistence type="predicted"/>
<dbReference type="Gene3D" id="3.40.630.40">
    <property type="entry name" value="Zn-dependent exopeptidases"/>
    <property type="match status" value="1"/>
</dbReference>
<dbReference type="InterPro" id="IPR002508">
    <property type="entry name" value="MurNAc-LAA_cat"/>
</dbReference>
<dbReference type="PANTHER" id="PTHR30404:SF0">
    <property type="entry name" value="N-ACETYLMURAMOYL-L-ALANINE AMIDASE AMIC"/>
    <property type="match status" value="1"/>
</dbReference>
<evidence type="ECO:0000313" key="3">
    <source>
        <dbReference type="EMBL" id="TCZ75214.1"/>
    </source>
</evidence>